<comment type="caution">
    <text evidence="2">The sequence shown here is derived from an EMBL/GenBank/DDBJ whole genome shotgun (WGS) entry which is preliminary data.</text>
</comment>
<accession>A0A811Q3I5</accession>
<proteinExistence type="predicted"/>
<feature type="region of interest" description="Disordered" evidence="1">
    <location>
        <begin position="290"/>
        <end position="323"/>
    </location>
</feature>
<evidence type="ECO:0000313" key="2">
    <source>
        <dbReference type="EMBL" id="CAD6250477.1"/>
    </source>
</evidence>
<feature type="compositionally biased region" description="Basic and acidic residues" evidence="1">
    <location>
        <begin position="311"/>
        <end position="320"/>
    </location>
</feature>
<feature type="compositionally biased region" description="Basic and acidic residues" evidence="1">
    <location>
        <begin position="243"/>
        <end position="276"/>
    </location>
</feature>
<feature type="region of interest" description="Disordered" evidence="1">
    <location>
        <begin position="68"/>
        <end position="95"/>
    </location>
</feature>
<evidence type="ECO:0000256" key="1">
    <source>
        <dbReference type="SAM" id="MobiDB-lite"/>
    </source>
</evidence>
<dbReference type="Proteomes" id="UP000604825">
    <property type="component" value="Unassembled WGS sequence"/>
</dbReference>
<dbReference type="InterPro" id="IPR053253">
    <property type="entry name" value="Sex_diff_modulator"/>
</dbReference>
<name>A0A811Q3I5_9POAL</name>
<dbReference type="PANTHER" id="PTHR33087:SF21">
    <property type="entry name" value="OS03G0782100 PROTEIN"/>
    <property type="match status" value="1"/>
</dbReference>
<organism evidence="2 3">
    <name type="scientific">Miscanthus lutarioriparius</name>
    <dbReference type="NCBI Taxonomy" id="422564"/>
    <lineage>
        <taxon>Eukaryota</taxon>
        <taxon>Viridiplantae</taxon>
        <taxon>Streptophyta</taxon>
        <taxon>Embryophyta</taxon>
        <taxon>Tracheophyta</taxon>
        <taxon>Spermatophyta</taxon>
        <taxon>Magnoliopsida</taxon>
        <taxon>Liliopsida</taxon>
        <taxon>Poales</taxon>
        <taxon>Poaceae</taxon>
        <taxon>PACMAD clade</taxon>
        <taxon>Panicoideae</taxon>
        <taxon>Andropogonodae</taxon>
        <taxon>Andropogoneae</taxon>
        <taxon>Saccharinae</taxon>
        <taxon>Miscanthus</taxon>
    </lineage>
</organism>
<dbReference type="AlphaFoldDB" id="A0A811Q3I5"/>
<sequence>MARPGDPSVHPLDTCAMAFSVDNMDQELDRLSMHGMVAWLGGNSRWWSQRSSRGPSATIFWFVRRMSPSSGTPPKTSSSTSSTDTTATRRWHRGPSPYRNLNIHTRPWQLVTHGDICDLKYRVHLCLEGIPLHAWNESIAKRAVARACDLDYVEKSSLDRGDTRALCVWAWTHNPSDIPKVTWLTLSCRKAEFHSSQPATRDRRGLTFKVLVHLDLVEDPLGRDGCAAAPIVYTWDYGVVDRERTPRDRHDPPPADIHSCHRDDDDDRRGRRERQGDNWYSRLTRSLSWAPKDQEREHSKSRHGGRRHRSPEHGGRRRPLDNVAASHGAAYLPKQRSSPPQRRKRPLVLARRSVRIAAMNWPRGDTQAKARQVLMKRLGILDVEGLSHDDALLRYFCLFKGPLTDDAMKALTALCGLDTTAALPTPHA</sequence>
<feature type="region of interest" description="Disordered" evidence="1">
    <location>
        <begin position="243"/>
        <end position="277"/>
    </location>
</feature>
<evidence type="ECO:0008006" key="4">
    <source>
        <dbReference type="Google" id="ProtNLM"/>
    </source>
</evidence>
<reference evidence="2" key="1">
    <citation type="submission" date="2020-10" db="EMBL/GenBank/DDBJ databases">
        <authorList>
            <person name="Han B."/>
            <person name="Lu T."/>
            <person name="Zhao Q."/>
            <person name="Huang X."/>
            <person name="Zhao Y."/>
        </authorList>
    </citation>
    <scope>NUCLEOTIDE SEQUENCE</scope>
</reference>
<dbReference type="EMBL" id="CAJGYO010000008">
    <property type="protein sequence ID" value="CAD6250477.1"/>
    <property type="molecule type" value="Genomic_DNA"/>
</dbReference>
<keyword evidence="3" id="KW-1185">Reference proteome</keyword>
<feature type="compositionally biased region" description="Basic residues" evidence="1">
    <location>
        <begin position="299"/>
        <end position="310"/>
    </location>
</feature>
<dbReference type="PANTHER" id="PTHR33087">
    <property type="entry name" value="OS07G0539200 PROTEIN"/>
    <property type="match status" value="1"/>
</dbReference>
<dbReference type="OrthoDB" id="688827at2759"/>
<gene>
    <name evidence="2" type="ORF">NCGR_LOCUS34257</name>
</gene>
<protein>
    <recommendedName>
        <fullName evidence="4">DUF4283 domain-containing protein</fullName>
    </recommendedName>
</protein>
<evidence type="ECO:0000313" key="3">
    <source>
        <dbReference type="Proteomes" id="UP000604825"/>
    </source>
</evidence>
<feature type="compositionally biased region" description="Low complexity" evidence="1">
    <location>
        <begin position="68"/>
        <end position="88"/>
    </location>
</feature>